<dbReference type="PANTHER" id="PTHR30574:SF1">
    <property type="entry name" value="SULPHUR TRANSPORT DOMAIN-CONTAINING PROTEIN"/>
    <property type="match status" value="1"/>
</dbReference>
<dbReference type="PANTHER" id="PTHR30574">
    <property type="entry name" value="INNER MEMBRANE PROTEIN YEDE"/>
    <property type="match status" value="1"/>
</dbReference>
<evidence type="ECO:0000313" key="10">
    <source>
        <dbReference type="EMBL" id="OAT34801.1"/>
    </source>
</evidence>
<sequence length="141" mass="14987">MNIDWVHFSPLSSAIGGLMIGVAATILLIFNGRIAGISGILGEVLSKKQQGNGWRWAFLAGMLVAPALFYMINEPLLPVIDASPLMLIIAGLLVGVGTRLANGCTSGHGICGLARLSRRSIIAVIIFMATAFITVYLQRHL</sequence>
<evidence type="ECO:0000256" key="7">
    <source>
        <dbReference type="ARBA" id="ARBA00023136"/>
    </source>
</evidence>
<feature type="transmembrane region" description="Helical" evidence="9">
    <location>
        <begin position="84"/>
        <end position="101"/>
    </location>
</feature>
<dbReference type="InterPro" id="IPR007272">
    <property type="entry name" value="Sulf_transp_TsuA/YedE"/>
</dbReference>
<feature type="transmembrane region" description="Helical" evidence="9">
    <location>
        <begin position="53"/>
        <end position="72"/>
    </location>
</feature>
<keyword evidence="4" id="KW-0997">Cell inner membrane</keyword>
<gene>
    <name evidence="10" type="ORF">M983_0944</name>
</gene>
<evidence type="ECO:0000256" key="9">
    <source>
        <dbReference type="SAM" id="Phobius"/>
    </source>
</evidence>
<evidence type="ECO:0000256" key="3">
    <source>
        <dbReference type="ARBA" id="ARBA00022475"/>
    </source>
</evidence>
<keyword evidence="11" id="KW-1185">Reference proteome</keyword>
<dbReference type="RefSeq" id="WP_066747817.1">
    <property type="nucleotide sequence ID" value="NZ_LXEN01000040.1"/>
</dbReference>
<organism evidence="10 11">
    <name type="scientific">Proteus myxofaciens ATCC 19692</name>
    <dbReference type="NCBI Taxonomy" id="1354337"/>
    <lineage>
        <taxon>Bacteria</taxon>
        <taxon>Pseudomonadati</taxon>
        <taxon>Pseudomonadota</taxon>
        <taxon>Gammaproteobacteria</taxon>
        <taxon>Enterobacterales</taxon>
        <taxon>Morganellaceae</taxon>
        <taxon>Proteus</taxon>
    </lineage>
</organism>
<feature type="transmembrane region" description="Helical" evidence="9">
    <location>
        <begin position="12"/>
        <end position="32"/>
    </location>
</feature>
<dbReference type="Proteomes" id="UP000094023">
    <property type="component" value="Unassembled WGS sequence"/>
</dbReference>
<evidence type="ECO:0000256" key="5">
    <source>
        <dbReference type="ARBA" id="ARBA00022692"/>
    </source>
</evidence>
<evidence type="ECO:0000256" key="4">
    <source>
        <dbReference type="ARBA" id="ARBA00022519"/>
    </source>
</evidence>
<dbReference type="STRING" id="1354337.M983_0944"/>
<dbReference type="AlphaFoldDB" id="A0A198GF07"/>
<evidence type="ECO:0000256" key="8">
    <source>
        <dbReference type="ARBA" id="ARBA00035655"/>
    </source>
</evidence>
<reference evidence="10 11" key="1">
    <citation type="submission" date="2016-04" db="EMBL/GenBank/DDBJ databases">
        <title>ATOL: Assembling a taxonomically balanced genome-scale reconstruction of the evolutionary history of the Enterobacteriaceae.</title>
        <authorList>
            <person name="Plunkett G.III."/>
            <person name="Neeno-Eckwall E.C."/>
            <person name="Glasner J.D."/>
            <person name="Perna N.T."/>
        </authorList>
    </citation>
    <scope>NUCLEOTIDE SEQUENCE [LARGE SCALE GENOMIC DNA]</scope>
    <source>
        <strain evidence="10 11">ATCC 19692</strain>
    </source>
</reference>
<protein>
    <submittedName>
        <fullName evidence="10">Putative transmembrane protein</fullName>
    </submittedName>
</protein>
<name>A0A198GF07_9GAMM</name>
<evidence type="ECO:0000256" key="6">
    <source>
        <dbReference type="ARBA" id="ARBA00022989"/>
    </source>
</evidence>
<evidence type="ECO:0000313" key="11">
    <source>
        <dbReference type="Proteomes" id="UP000094023"/>
    </source>
</evidence>
<comment type="similarity">
    <text evidence="8">Belongs to the TsuA/YedE (TC 9.B.102) family.</text>
</comment>
<proteinExistence type="inferred from homology"/>
<keyword evidence="3" id="KW-1003">Cell membrane</keyword>
<evidence type="ECO:0000256" key="2">
    <source>
        <dbReference type="ARBA" id="ARBA00022448"/>
    </source>
</evidence>
<keyword evidence="2" id="KW-0813">Transport</keyword>
<feature type="transmembrane region" description="Helical" evidence="9">
    <location>
        <begin position="121"/>
        <end position="138"/>
    </location>
</feature>
<dbReference type="EMBL" id="LXEN01000040">
    <property type="protein sequence ID" value="OAT34801.1"/>
    <property type="molecule type" value="Genomic_DNA"/>
</dbReference>
<evidence type="ECO:0000256" key="1">
    <source>
        <dbReference type="ARBA" id="ARBA00004429"/>
    </source>
</evidence>
<dbReference type="Pfam" id="PF04143">
    <property type="entry name" value="Sulf_transp"/>
    <property type="match status" value="1"/>
</dbReference>
<dbReference type="GO" id="GO:0005886">
    <property type="term" value="C:plasma membrane"/>
    <property type="evidence" value="ECO:0007669"/>
    <property type="project" value="UniProtKB-SubCell"/>
</dbReference>
<dbReference type="OrthoDB" id="9814020at2"/>
<dbReference type="PATRIC" id="fig|1354337.4.peg.962"/>
<keyword evidence="6 9" id="KW-1133">Transmembrane helix</keyword>
<keyword evidence="5 9" id="KW-0812">Transmembrane</keyword>
<accession>A0A198GF07</accession>
<comment type="caution">
    <text evidence="10">The sequence shown here is derived from an EMBL/GenBank/DDBJ whole genome shotgun (WGS) entry which is preliminary data.</text>
</comment>
<keyword evidence="7 9" id="KW-0472">Membrane</keyword>
<comment type="subcellular location">
    <subcellularLocation>
        <location evidence="1">Cell inner membrane</location>
        <topology evidence="1">Multi-pass membrane protein</topology>
    </subcellularLocation>
</comment>